<dbReference type="EMBL" id="JHEG02000019">
    <property type="protein sequence ID" value="KIE12940.1"/>
    <property type="molecule type" value="Genomic_DNA"/>
</dbReference>
<dbReference type="AlphaFoldDB" id="A0A0C1RLU9"/>
<proteinExistence type="predicted"/>
<dbReference type="RefSeq" id="WP_038076278.1">
    <property type="nucleotide sequence ID" value="NZ_JHEG04000001.1"/>
</dbReference>
<comment type="caution">
    <text evidence="2">The sequence shown here is derived from an EMBL/GenBank/DDBJ whole genome shotgun (WGS) entry which is preliminary data.</text>
</comment>
<dbReference type="EMBL" id="JHEG04000001">
    <property type="protein sequence ID" value="KAF3888144.1"/>
    <property type="molecule type" value="Genomic_DNA"/>
</dbReference>
<evidence type="ECO:0000313" key="3">
    <source>
        <dbReference type="Proteomes" id="UP000029738"/>
    </source>
</evidence>
<gene>
    <name evidence="2" type="ORF">DA73_0205620</name>
    <name evidence="1" type="ORF">DA73_0400023600</name>
</gene>
<name>A0A0C1RLU9_9CYAN</name>
<organism evidence="2">
    <name type="scientific">Tolypothrix bouteillei VB521301</name>
    <dbReference type="NCBI Taxonomy" id="1479485"/>
    <lineage>
        <taxon>Bacteria</taxon>
        <taxon>Bacillati</taxon>
        <taxon>Cyanobacteriota</taxon>
        <taxon>Cyanophyceae</taxon>
        <taxon>Nostocales</taxon>
        <taxon>Tolypothrichaceae</taxon>
        <taxon>Tolypothrix</taxon>
    </lineage>
</organism>
<reference evidence="2" key="1">
    <citation type="journal article" date="2015" name="Genome Announc.">
        <title>Draft Genome Sequence of Tolypothrix boutellei Strain VB521301.</title>
        <authorList>
            <person name="Chandrababunaidu M.M."/>
            <person name="Singh D."/>
            <person name="Sen D."/>
            <person name="Bhan S."/>
            <person name="Das S."/>
            <person name="Gupta A."/>
            <person name="Adhikary S.P."/>
            <person name="Tripathy S."/>
        </authorList>
    </citation>
    <scope>NUCLEOTIDE SEQUENCE</scope>
    <source>
        <strain evidence="2">VB521301</strain>
    </source>
</reference>
<dbReference type="OrthoDB" id="490468at2"/>
<accession>A0A0C1RLU9</accession>
<keyword evidence="3" id="KW-1185">Reference proteome</keyword>
<sequence>MDEVNLGPFDRLLDISGVEGAEDIFSNVGGSFGDENPFTMGSASNIQDLPYNGNPFAGDNFWNIFAGGVNPSNPSFGSGGDTFSSGF</sequence>
<evidence type="ECO:0000313" key="1">
    <source>
        <dbReference type="EMBL" id="KAF3888144.1"/>
    </source>
</evidence>
<reference evidence="1" key="2">
    <citation type="submission" date="2019-11" db="EMBL/GenBank/DDBJ databases">
        <title>Improved Assembly of Tolypothrix boutellei genome.</title>
        <authorList>
            <person name="Sarangi A.N."/>
            <person name="Mukherjee M."/>
            <person name="Ghosh S."/>
            <person name="Singh D."/>
            <person name="Das A."/>
            <person name="Kant S."/>
            <person name="Prusty A."/>
            <person name="Tripathy S."/>
        </authorList>
    </citation>
    <scope>NUCLEOTIDE SEQUENCE</scope>
    <source>
        <strain evidence="1">VB521301</strain>
    </source>
</reference>
<protein>
    <submittedName>
        <fullName evidence="2">Uncharacterized protein</fullName>
    </submittedName>
</protein>
<dbReference type="Proteomes" id="UP000029738">
    <property type="component" value="Unassembled WGS sequence"/>
</dbReference>
<evidence type="ECO:0000313" key="2">
    <source>
        <dbReference type="EMBL" id="KIE12940.1"/>
    </source>
</evidence>